<evidence type="ECO:0000313" key="3">
    <source>
        <dbReference type="Proteomes" id="UP000031104"/>
    </source>
</evidence>
<organism evidence="2 3">
    <name type="scientific">Allofrancisella guangzhouensis</name>
    <dbReference type="NCBI Taxonomy" id="594679"/>
    <lineage>
        <taxon>Bacteria</taxon>
        <taxon>Pseudomonadati</taxon>
        <taxon>Pseudomonadota</taxon>
        <taxon>Gammaproteobacteria</taxon>
        <taxon>Thiotrichales</taxon>
        <taxon>Francisellaceae</taxon>
        <taxon>Allofrancisella</taxon>
    </lineage>
</organism>
<proteinExistence type="predicted"/>
<dbReference type="RefSeq" id="WP_039125174.1">
    <property type="nucleotide sequence ID" value="NZ_CP010427.1"/>
</dbReference>
<evidence type="ECO:0000313" key="2">
    <source>
        <dbReference type="EMBL" id="AJC49271.1"/>
    </source>
</evidence>
<dbReference type="KEGG" id="fgu:SD28_06330"/>
<gene>
    <name evidence="2" type="ORF">SD28_06330</name>
</gene>
<name>A0A0A8EAR4_9GAMM</name>
<keyword evidence="1" id="KW-1133">Transmembrane helix</keyword>
<dbReference type="HOGENOM" id="CLU_1056692_0_0_6"/>
<dbReference type="AlphaFoldDB" id="A0A0A8EAR4"/>
<dbReference type="OrthoDB" id="12976at2"/>
<evidence type="ECO:0000256" key="1">
    <source>
        <dbReference type="SAM" id="Phobius"/>
    </source>
</evidence>
<dbReference type="Gene3D" id="3.40.30.10">
    <property type="entry name" value="Glutaredoxin"/>
    <property type="match status" value="1"/>
</dbReference>
<accession>A0A0A8EAR4</accession>
<reference evidence="2 3" key="1">
    <citation type="submission" date="2014-12" db="EMBL/GenBank/DDBJ databases">
        <title>Complete genome sequence of Francisella guanzhouensis strain 08HL01032 isolated from air-conditioning system in China.</title>
        <authorList>
            <person name="Svensson D."/>
            <person name="Ohrman C."/>
            <person name="Backman S."/>
            <person name="Karlsson E."/>
            <person name="Nilsson E."/>
            <person name="Bystrom M."/>
            <person name="Larkeryd A."/>
            <person name="Stenberg P."/>
            <person name="Scholtz H.C."/>
            <person name="Forsman M."/>
            <person name="Sjodin A."/>
        </authorList>
    </citation>
    <scope>NUCLEOTIDE SEQUENCE [LARGE SCALE GENOMIC DNA]</scope>
    <source>
        <strain evidence="2 3">08HL01032</strain>
    </source>
</reference>
<keyword evidence="1" id="KW-0812">Transmembrane</keyword>
<dbReference type="Proteomes" id="UP000031104">
    <property type="component" value="Chromosome"/>
</dbReference>
<dbReference type="STRING" id="594679.SD28_06330"/>
<dbReference type="SUPFAM" id="SSF52833">
    <property type="entry name" value="Thioredoxin-like"/>
    <property type="match status" value="1"/>
</dbReference>
<protein>
    <submittedName>
        <fullName evidence="2">Thiol:disulfide interchange protein</fullName>
    </submittedName>
</protein>
<feature type="transmembrane region" description="Helical" evidence="1">
    <location>
        <begin position="6"/>
        <end position="26"/>
    </location>
</feature>
<keyword evidence="1" id="KW-0472">Membrane</keyword>
<dbReference type="EMBL" id="CP010427">
    <property type="protein sequence ID" value="AJC49271.1"/>
    <property type="molecule type" value="Genomic_DNA"/>
</dbReference>
<keyword evidence="3" id="KW-1185">Reference proteome</keyword>
<dbReference type="InterPro" id="IPR036249">
    <property type="entry name" value="Thioredoxin-like_sf"/>
</dbReference>
<sequence>MSKRNFTILTLIVVILIFILYIFSSFRINSNNTNIRQGLLIVQQVFPQYKVIKTFDTGINLQGYILEDKKDPKKRTVTFTSNDGSVIVNGELLAWDGNENALTNLNQIYVNYFTSDNTSNNLYLEIKKNASYIQQGDDTAPHKFYAIIDPSCSHCNTLFDATQPAIKKGLLAVRWIPIGALNNSTIIVNSFFNSKSTLKALLQFYKYKKYDKTLAKTNQKTSDNFKLSKHISGFPAIIYKTPQGALKISGGSKLPLDNAALAKEENIKKLNEFLLLTSNQF</sequence>